<sequence length="115" mass="12943">CVLKRDLIELIQIQSRNCASSNAIKMPEEVGWREVHGRTNIECANRTVGTVLDKNPELLELLPNGSGLSKPPCFDPGSVLMLYKRTKGAWREYNVLVVPFFVQELHVLESSVCFV</sequence>
<evidence type="ECO:0000313" key="1">
    <source>
        <dbReference type="EMBL" id="JAQ05152.1"/>
    </source>
</evidence>
<accession>A0A146LDK8</accession>
<dbReference type="EMBL" id="GDHC01013477">
    <property type="protein sequence ID" value="JAQ05152.1"/>
    <property type="molecule type" value="Transcribed_RNA"/>
</dbReference>
<gene>
    <name evidence="1" type="ORF">g.46619</name>
</gene>
<protein>
    <submittedName>
        <fullName evidence="1">Uncharacterized protein</fullName>
    </submittedName>
</protein>
<organism evidence="1">
    <name type="scientific">Lygus hesperus</name>
    <name type="common">Western plant bug</name>
    <dbReference type="NCBI Taxonomy" id="30085"/>
    <lineage>
        <taxon>Eukaryota</taxon>
        <taxon>Metazoa</taxon>
        <taxon>Ecdysozoa</taxon>
        <taxon>Arthropoda</taxon>
        <taxon>Hexapoda</taxon>
        <taxon>Insecta</taxon>
        <taxon>Pterygota</taxon>
        <taxon>Neoptera</taxon>
        <taxon>Paraneoptera</taxon>
        <taxon>Hemiptera</taxon>
        <taxon>Heteroptera</taxon>
        <taxon>Panheteroptera</taxon>
        <taxon>Cimicomorpha</taxon>
        <taxon>Miridae</taxon>
        <taxon>Mirini</taxon>
        <taxon>Lygus</taxon>
    </lineage>
</organism>
<feature type="non-terminal residue" evidence="1">
    <location>
        <position position="1"/>
    </location>
</feature>
<name>A0A146LDK8_LYGHE</name>
<dbReference type="AlphaFoldDB" id="A0A146LDK8"/>
<reference evidence="1" key="1">
    <citation type="journal article" date="2016" name="Gigascience">
        <title>De novo construction of an expanded transcriptome assembly for the western tarnished plant bug, Lygus hesperus.</title>
        <authorList>
            <person name="Tassone E.E."/>
            <person name="Geib S.M."/>
            <person name="Hall B."/>
            <person name="Fabrick J.A."/>
            <person name="Brent C.S."/>
            <person name="Hull J.J."/>
        </authorList>
    </citation>
    <scope>NUCLEOTIDE SEQUENCE</scope>
</reference>
<proteinExistence type="predicted"/>